<keyword evidence="1 2" id="KW-0597">Phosphoprotein</keyword>
<dbReference type="SUPFAM" id="SSF52172">
    <property type="entry name" value="CheY-like"/>
    <property type="match status" value="1"/>
</dbReference>
<evidence type="ECO:0000256" key="1">
    <source>
        <dbReference type="ARBA" id="ARBA00022553"/>
    </source>
</evidence>
<protein>
    <submittedName>
        <fullName evidence="4">Response regulator</fullName>
    </submittedName>
</protein>
<reference evidence="5" key="1">
    <citation type="journal article" date="2020" name="Microbiol. Resour. Announc.">
        <title>Draft Genome Sequences of Thiorhodococcus mannitoliphagus and Thiorhodococcus minor, Purple Sulfur Photosynthetic Bacteria in the Gammaproteobacterial Family Chromatiaceae.</title>
        <authorList>
            <person name="Aviles F.A."/>
            <person name="Meyer T.E."/>
            <person name="Kyndt J.A."/>
        </authorList>
    </citation>
    <scope>NUCLEOTIDE SEQUENCE [LARGE SCALE GENOMIC DNA]</scope>
    <source>
        <strain evidence="5">DSM 18266</strain>
    </source>
</reference>
<dbReference type="Gene3D" id="3.40.50.2300">
    <property type="match status" value="1"/>
</dbReference>
<evidence type="ECO:0000259" key="3">
    <source>
        <dbReference type="PROSITE" id="PS50110"/>
    </source>
</evidence>
<dbReference type="GO" id="GO:0000160">
    <property type="term" value="P:phosphorelay signal transduction system"/>
    <property type="evidence" value="ECO:0007669"/>
    <property type="project" value="InterPro"/>
</dbReference>
<dbReference type="SMART" id="SM00448">
    <property type="entry name" value="REC"/>
    <property type="match status" value="1"/>
</dbReference>
<dbReference type="RefSeq" id="WP_164655031.1">
    <property type="nucleotide sequence ID" value="NZ_JAAIJR010000075.1"/>
</dbReference>
<dbReference type="PANTHER" id="PTHR44591:SF25">
    <property type="entry name" value="CHEMOTAXIS TWO-COMPONENT RESPONSE REGULATOR"/>
    <property type="match status" value="1"/>
</dbReference>
<dbReference type="InterPro" id="IPR001789">
    <property type="entry name" value="Sig_transdc_resp-reg_receiver"/>
</dbReference>
<dbReference type="PANTHER" id="PTHR44591">
    <property type="entry name" value="STRESS RESPONSE REGULATOR PROTEIN 1"/>
    <property type="match status" value="1"/>
</dbReference>
<gene>
    <name evidence="4" type="ORF">G3480_16730</name>
</gene>
<evidence type="ECO:0000313" key="5">
    <source>
        <dbReference type="Proteomes" id="UP000471640"/>
    </source>
</evidence>
<feature type="modified residue" description="4-aspartylphosphate" evidence="2">
    <location>
        <position position="56"/>
    </location>
</feature>
<dbReference type="InterPro" id="IPR050595">
    <property type="entry name" value="Bact_response_regulator"/>
</dbReference>
<name>A0A6P1DWU7_9GAMM</name>
<dbReference type="EMBL" id="JAAIJR010000075">
    <property type="protein sequence ID" value="NEX21930.1"/>
    <property type="molecule type" value="Genomic_DNA"/>
</dbReference>
<dbReference type="Pfam" id="PF00072">
    <property type="entry name" value="Response_reg"/>
    <property type="match status" value="1"/>
</dbReference>
<sequence length="126" mass="13133">MVVGKQRVFVVEDDESLRPAIERLLTTAGFGVAGFTSAEAMLGDASHRGAGCIVTDLKLPGMSGFELIEDLQRHGVAAPVILITAHDAPGLHAEAARRGAAAYLAKPFLGTALLEAIRAVMVSGRP</sequence>
<evidence type="ECO:0000313" key="4">
    <source>
        <dbReference type="EMBL" id="NEX21930.1"/>
    </source>
</evidence>
<accession>A0A6P1DWU7</accession>
<dbReference type="PROSITE" id="PS50110">
    <property type="entry name" value="RESPONSE_REGULATORY"/>
    <property type="match status" value="1"/>
</dbReference>
<feature type="domain" description="Response regulatory" evidence="3">
    <location>
        <begin position="7"/>
        <end position="121"/>
    </location>
</feature>
<comment type="caution">
    <text evidence="4">The sequence shown here is derived from an EMBL/GenBank/DDBJ whole genome shotgun (WGS) entry which is preliminary data.</text>
</comment>
<reference evidence="4 5" key="2">
    <citation type="submission" date="2020-02" db="EMBL/GenBank/DDBJ databases">
        <title>Genome sequences of Thiorhodococcus mannitoliphagus and Thiorhodococcus minor, purple sulfur photosynthetic bacteria in the gammaproteobacterial family, Chromatiaceae.</title>
        <authorList>
            <person name="Aviles F.A."/>
            <person name="Meyer T.E."/>
            <person name="Kyndt J.A."/>
        </authorList>
    </citation>
    <scope>NUCLEOTIDE SEQUENCE [LARGE SCALE GENOMIC DNA]</scope>
    <source>
        <strain evidence="4 5">DSM 18266</strain>
    </source>
</reference>
<proteinExistence type="predicted"/>
<keyword evidence="5" id="KW-1185">Reference proteome</keyword>
<dbReference type="AlphaFoldDB" id="A0A6P1DWU7"/>
<organism evidence="4 5">
    <name type="scientific">Thiorhodococcus mannitoliphagus</name>
    <dbReference type="NCBI Taxonomy" id="329406"/>
    <lineage>
        <taxon>Bacteria</taxon>
        <taxon>Pseudomonadati</taxon>
        <taxon>Pseudomonadota</taxon>
        <taxon>Gammaproteobacteria</taxon>
        <taxon>Chromatiales</taxon>
        <taxon>Chromatiaceae</taxon>
        <taxon>Thiorhodococcus</taxon>
    </lineage>
</organism>
<dbReference type="Proteomes" id="UP000471640">
    <property type="component" value="Unassembled WGS sequence"/>
</dbReference>
<evidence type="ECO:0000256" key="2">
    <source>
        <dbReference type="PROSITE-ProRule" id="PRU00169"/>
    </source>
</evidence>
<dbReference type="InterPro" id="IPR011006">
    <property type="entry name" value="CheY-like_superfamily"/>
</dbReference>